<sequence length="253" mass="28109">MPASADYPHGWPPEDAIFPLADAELAVLPGEHPFHAAEKGAAARNWRDEIAANPALYDGSMVFFSRMALEGGRMRGQGHMVPFSTFMWWRKKPRPDGVHLFTWAIPVSRDGAVIAIRMGRHTANPGQVYCAAGSLDASDVFDGRCDIAGNMRREVLEETGLDLAVAEPLSGYHALHRHRRITIFRFFRFDLSAEEMLERIAAHMLVDEEKEIDGAVAIRSADADAHAYNAMMLPILRLFFDEGLPEEKPVAPS</sequence>
<organism evidence="1 2">
    <name type="scientific">Metarhizobium album</name>
    <dbReference type="NCBI Taxonomy" id="2182425"/>
    <lineage>
        <taxon>Bacteria</taxon>
        <taxon>Pseudomonadati</taxon>
        <taxon>Pseudomonadota</taxon>
        <taxon>Alphaproteobacteria</taxon>
        <taxon>Hyphomicrobiales</taxon>
        <taxon>Rhizobiaceae</taxon>
        <taxon>Metarhizobium</taxon>
    </lineage>
</organism>
<evidence type="ECO:0000313" key="1">
    <source>
        <dbReference type="EMBL" id="PWE54380.1"/>
    </source>
</evidence>
<dbReference type="AlphaFoldDB" id="A0A2U2DM72"/>
<comment type="caution">
    <text evidence="1">The sequence shown here is derived from an EMBL/GenBank/DDBJ whole genome shotgun (WGS) entry which is preliminary data.</text>
</comment>
<evidence type="ECO:0000313" key="2">
    <source>
        <dbReference type="Proteomes" id="UP000245252"/>
    </source>
</evidence>
<dbReference type="Gene3D" id="3.90.79.10">
    <property type="entry name" value="Nucleoside Triphosphate Pyrophosphohydrolase"/>
    <property type="match status" value="1"/>
</dbReference>
<proteinExistence type="predicted"/>
<dbReference type="CDD" id="cd02883">
    <property type="entry name" value="NUDIX_Hydrolase"/>
    <property type="match status" value="1"/>
</dbReference>
<dbReference type="SUPFAM" id="SSF55811">
    <property type="entry name" value="Nudix"/>
    <property type="match status" value="1"/>
</dbReference>
<dbReference type="OrthoDB" id="9806849at2"/>
<keyword evidence="2" id="KW-1185">Reference proteome</keyword>
<name>A0A2U2DM72_9HYPH</name>
<protein>
    <submittedName>
        <fullName evidence="1">DNA mismatch repair protein MutT</fullName>
    </submittedName>
</protein>
<dbReference type="RefSeq" id="WP_109460010.1">
    <property type="nucleotide sequence ID" value="NZ_QFBC01000010.1"/>
</dbReference>
<dbReference type="Proteomes" id="UP000245252">
    <property type="component" value="Unassembled WGS sequence"/>
</dbReference>
<dbReference type="EMBL" id="QFBC01000010">
    <property type="protein sequence ID" value="PWE54380.1"/>
    <property type="molecule type" value="Genomic_DNA"/>
</dbReference>
<dbReference type="InterPro" id="IPR015797">
    <property type="entry name" value="NUDIX_hydrolase-like_dom_sf"/>
</dbReference>
<accession>A0A2U2DM72</accession>
<gene>
    <name evidence="1" type="ORF">DEM27_19905</name>
</gene>
<reference evidence="1 2" key="1">
    <citation type="submission" date="2018-05" db="EMBL/GenBank/DDBJ databases">
        <title>The draft genome of strain NS-104.</title>
        <authorList>
            <person name="Hang P."/>
            <person name="Jiang J."/>
        </authorList>
    </citation>
    <scope>NUCLEOTIDE SEQUENCE [LARGE SCALE GENOMIC DNA]</scope>
    <source>
        <strain evidence="1 2">NS-104</strain>
    </source>
</reference>